<proteinExistence type="predicted"/>
<reference evidence="1 2" key="1">
    <citation type="journal article" date="2018" name="Mol. Biol. Evol.">
        <title>Analysis of the draft genome of the red seaweed Gracilariopsis chorda provides insights into genome size evolution in Rhodophyta.</title>
        <authorList>
            <person name="Lee J."/>
            <person name="Yang E.C."/>
            <person name="Graf L."/>
            <person name="Yang J.H."/>
            <person name="Qiu H."/>
            <person name="Zel Zion U."/>
            <person name="Chan C.X."/>
            <person name="Stephens T.G."/>
            <person name="Weber A.P.M."/>
            <person name="Boo G.H."/>
            <person name="Boo S.M."/>
            <person name="Kim K.M."/>
            <person name="Shin Y."/>
            <person name="Jung M."/>
            <person name="Lee S.J."/>
            <person name="Yim H.S."/>
            <person name="Lee J.H."/>
            <person name="Bhattacharya D."/>
            <person name="Yoon H.S."/>
        </authorList>
    </citation>
    <scope>NUCLEOTIDE SEQUENCE [LARGE SCALE GENOMIC DNA]</scope>
    <source>
        <strain evidence="1 2">SKKU-2015</strain>
        <tissue evidence="1">Whole body</tissue>
    </source>
</reference>
<dbReference type="EMBL" id="NBIV01000185">
    <property type="protein sequence ID" value="PXF41906.1"/>
    <property type="molecule type" value="Genomic_DNA"/>
</dbReference>
<dbReference type="Proteomes" id="UP000247409">
    <property type="component" value="Unassembled WGS sequence"/>
</dbReference>
<name>A0A2V3III8_9FLOR</name>
<protein>
    <submittedName>
        <fullName evidence="1">Uncharacterized protein</fullName>
    </submittedName>
</protein>
<evidence type="ECO:0000313" key="2">
    <source>
        <dbReference type="Proteomes" id="UP000247409"/>
    </source>
</evidence>
<dbReference type="AlphaFoldDB" id="A0A2V3III8"/>
<evidence type="ECO:0000313" key="1">
    <source>
        <dbReference type="EMBL" id="PXF41906.1"/>
    </source>
</evidence>
<sequence length="457" mass="51460">MSSSAPKPNSISILVHPNDLKGSANNGLRKGNRFSRRTCFRRWRRVSVEAAPAMVRDRVFYAPDESHKPESTSRTATQYIRITPDVDNLVKKGDEFEISFVGMNISPQDLFACNKNELVLYSLTSGSDSAKCEWAQKISSANSLKVNMQNGFVVSDQVAPDQSQPKIRRVASIDSRLNPALSTYQKDVPFIHYDTEGDGRTTGTKPNTFVPIPASKAVYKQFRRSCRRREIDDDDISVRFEVLDIDKVSDEQIEAVFGITQLGDFVEKGAVALPYAELVARAFQAVAAIGKRGLRKYSAPDHVLPVDMKFRLANSHMPAGDDSKSKGTNVTEHTSRANYLRYGYYFFLEKNVDAKLYVQTRSSAQNVPLLLRRTDFDAKCAQRNELEWFPMTNVSYVVMKVSPACTSGLEEQKMALCKAHKQRLDAILQVGNILEMLEKNKKRREPSSLRTVLPARR</sequence>
<organism evidence="1 2">
    <name type="scientific">Gracilariopsis chorda</name>
    <dbReference type="NCBI Taxonomy" id="448386"/>
    <lineage>
        <taxon>Eukaryota</taxon>
        <taxon>Rhodophyta</taxon>
        <taxon>Florideophyceae</taxon>
        <taxon>Rhodymeniophycidae</taxon>
        <taxon>Gracilariales</taxon>
        <taxon>Gracilariaceae</taxon>
        <taxon>Gracilariopsis</taxon>
    </lineage>
</organism>
<gene>
    <name evidence="1" type="ORF">BWQ96_08358</name>
</gene>
<keyword evidence="2" id="KW-1185">Reference proteome</keyword>
<dbReference type="OrthoDB" id="10430954at2759"/>
<accession>A0A2V3III8</accession>
<comment type="caution">
    <text evidence="1">The sequence shown here is derived from an EMBL/GenBank/DDBJ whole genome shotgun (WGS) entry which is preliminary data.</text>
</comment>